<dbReference type="Gene3D" id="1.10.530.10">
    <property type="match status" value="1"/>
</dbReference>
<evidence type="ECO:0000259" key="5">
    <source>
        <dbReference type="PROSITE" id="PS51935"/>
    </source>
</evidence>
<dbReference type="InterPro" id="IPR038765">
    <property type="entry name" value="Papain-like_cys_pep_sf"/>
</dbReference>
<dbReference type="GO" id="GO:0008234">
    <property type="term" value="F:cysteine-type peptidase activity"/>
    <property type="evidence" value="ECO:0007669"/>
    <property type="project" value="UniProtKB-KW"/>
</dbReference>
<dbReference type="InterPro" id="IPR008258">
    <property type="entry name" value="Transglycosylase_SLT_dom_1"/>
</dbReference>
<dbReference type="Gene3D" id="3.90.1720.10">
    <property type="entry name" value="endopeptidase domain like (from Nostoc punctiforme)"/>
    <property type="match status" value="1"/>
</dbReference>
<evidence type="ECO:0000256" key="4">
    <source>
        <dbReference type="ARBA" id="ARBA00022807"/>
    </source>
</evidence>
<dbReference type="CDD" id="cd13399">
    <property type="entry name" value="Slt35-like"/>
    <property type="match status" value="1"/>
</dbReference>
<gene>
    <name evidence="6" type="ORF">GCM10010171_56080</name>
</gene>
<dbReference type="PANTHER" id="PTHR47359">
    <property type="entry name" value="PEPTIDOGLYCAN DL-ENDOPEPTIDASE CWLO"/>
    <property type="match status" value="1"/>
</dbReference>
<dbReference type="RefSeq" id="WP_229787587.1">
    <property type="nucleotide sequence ID" value="NZ_BMRB01000007.1"/>
</dbReference>
<comment type="similarity">
    <text evidence="1">Belongs to the peptidase C40 family.</text>
</comment>
<keyword evidence="7" id="KW-1185">Reference proteome</keyword>
<keyword evidence="3 6" id="KW-0378">Hydrolase</keyword>
<dbReference type="PANTHER" id="PTHR47359:SF3">
    <property type="entry name" value="NLP_P60 DOMAIN-CONTAINING PROTEIN-RELATED"/>
    <property type="match status" value="1"/>
</dbReference>
<keyword evidence="4" id="KW-0788">Thiol protease</keyword>
<comment type="caution">
    <text evidence="6">The sequence shown here is derived from an EMBL/GenBank/DDBJ whole genome shotgun (WGS) entry which is preliminary data.</text>
</comment>
<organism evidence="6 7">
    <name type="scientific">Actinokineospora fastidiosa</name>
    <dbReference type="NCBI Taxonomy" id="1816"/>
    <lineage>
        <taxon>Bacteria</taxon>
        <taxon>Bacillati</taxon>
        <taxon>Actinomycetota</taxon>
        <taxon>Actinomycetes</taxon>
        <taxon>Pseudonocardiales</taxon>
        <taxon>Pseudonocardiaceae</taxon>
        <taxon>Actinokineospora</taxon>
    </lineage>
</organism>
<dbReference type="Pfam" id="PF01464">
    <property type="entry name" value="SLT"/>
    <property type="match status" value="1"/>
</dbReference>
<sequence>MLPKVAIGAAAILLLIPVMIGHSGGAVVDALFGSSSNTTIDCTKPIADIPPEYCLLYLTAAPHCPGLDWTVLAAIGKVETDHGRLKAPGVTEGENYAGAGGPMQFLAPTFNAVISAHRIPSGGANPPSRYNPHDAIHAATFLLCDEGVRRGDLRAAIFAYNHADWYVDKVLDQAAEYAEAAATSIGTGDCDTIQAPNATTLAAINYACGQRGLPYVWGGNGPDGGHAGFDCSGLTTAAYASAGVSLPRTAQTQFNAGPRVPAGQPLLPGDLVFYGTPDKIHHVGLYLGDGKMINAPDFGQPVQIDNHRYTGDDYAGATRPTASIV</sequence>
<dbReference type="Pfam" id="PF00877">
    <property type="entry name" value="NLPC_P60"/>
    <property type="match status" value="1"/>
</dbReference>
<evidence type="ECO:0000256" key="2">
    <source>
        <dbReference type="ARBA" id="ARBA00022670"/>
    </source>
</evidence>
<evidence type="ECO:0000256" key="1">
    <source>
        <dbReference type="ARBA" id="ARBA00007074"/>
    </source>
</evidence>
<name>A0A918GQC4_9PSEU</name>
<reference evidence="6" key="2">
    <citation type="submission" date="2020-09" db="EMBL/GenBank/DDBJ databases">
        <authorList>
            <person name="Sun Q."/>
            <person name="Ohkuma M."/>
        </authorList>
    </citation>
    <scope>NUCLEOTIDE SEQUENCE</scope>
    <source>
        <strain evidence="6">JCM 3276</strain>
    </source>
</reference>
<evidence type="ECO:0000313" key="6">
    <source>
        <dbReference type="EMBL" id="GGS53761.1"/>
    </source>
</evidence>
<evidence type="ECO:0000313" key="7">
    <source>
        <dbReference type="Proteomes" id="UP000660680"/>
    </source>
</evidence>
<protein>
    <submittedName>
        <fullName evidence="6">Hydrolase Nlp/P60</fullName>
    </submittedName>
</protein>
<keyword evidence="2" id="KW-0645">Protease</keyword>
<reference evidence="6" key="1">
    <citation type="journal article" date="2014" name="Int. J. Syst. Evol. Microbiol.">
        <title>Complete genome sequence of Corynebacterium casei LMG S-19264T (=DSM 44701T), isolated from a smear-ripened cheese.</title>
        <authorList>
            <consortium name="US DOE Joint Genome Institute (JGI-PGF)"/>
            <person name="Walter F."/>
            <person name="Albersmeier A."/>
            <person name="Kalinowski J."/>
            <person name="Ruckert C."/>
        </authorList>
    </citation>
    <scope>NUCLEOTIDE SEQUENCE</scope>
    <source>
        <strain evidence="6">JCM 3276</strain>
    </source>
</reference>
<dbReference type="PROSITE" id="PS51935">
    <property type="entry name" value="NLPC_P60"/>
    <property type="match status" value="1"/>
</dbReference>
<dbReference type="InterPro" id="IPR023346">
    <property type="entry name" value="Lysozyme-like_dom_sf"/>
</dbReference>
<dbReference type="EMBL" id="BMRB01000007">
    <property type="protein sequence ID" value="GGS53761.1"/>
    <property type="molecule type" value="Genomic_DNA"/>
</dbReference>
<dbReference type="InterPro" id="IPR051794">
    <property type="entry name" value="PG_Endopeptidase_C40"/>
</dbReference>
<dbReference type="Proteomes" id="UP000660680">
    <property type="component" value="Unassembled WGS sequence"/>
</dbReference>
<proteinExistence type="inferred from homology"/>
<evidence type="ECO:0000256" key="3">
    <source>
        <dbReference type="ARBA" id="ARBA00022801"/>
    </source>
</evidence>
<feature type="domain" description="NlpC/P60" evidence="5">
    <location>
        <begin position="197"/>
        <end position="325"/>
    </location>
</feature>
<dbReference type="GO" id="GO:0006508">
    <property type="term" value="P:proteolysis"/>
    <property type="evidence" value="ECO:0007669"/>
    <property type="project" value="UniProtKB-KW"/>
</dbReference>
<accession>A0A918GQC4</accession>
<dbReference type="SUPFAM" id="SSF54001">
    <property type="entry name" value="Cysteine proteinases"/>
    <property type="match status" value="1"/>
</dbReference>
<dbReference type="AlphaFoldDB" id="A0A918GQC4"/>
<dbReference type="InterPro" id="IPR000064">
    <property type="entry name" value="NLP_P60_dom"/>
</dbReference>
<dbReference type="SUPFAM" id="SSF53955">
    <property type="entry name" value="Lysozyme-like"/>
    <property type="match status" value="1"/>
</dbReference>